<keyword evidence="1" id="KW-0812">Transmembrane</keyword>
<name>A0ABR0LJ39_9PEZI</name>
<keyword evidence="2" id="KW-0012">Acyltransferase</keyword>
<keyword evidence="1" id="KW-0472">Membrane</keyword>
<keyword evidence="2" id="KW-0808">Transferase</keyword>
<keyword evidence="3" id="KW-1185">Reference proteome</keyword>
<gene>
    <name evidence="2" type="primary">LCB2_2</name>
    <name evidence="2" type="ORF">LTR16_010279</name>
</gene>
<feature type="transmembrane region" description="Helical" evidence="1">
    <location>
        <begin position="39"/>
        <end position="58"/>
    </location>
</feature>
<reference evidence="2 3" key="1">
    <citation type="submission" date="2023-08" db="EMBL/GenBank/DDBJ databases">
        <title>Black Yeasts Isolated from many extreme environments.</title>
        <authorList>
            <person name="Coleine C."/>
            <person name="Stajich J.E."/>
            <person name="Selbmann L."/>
        </authorList>
    </citation>
    <scope>NUCLEOTIDE SEQUENCE [LARGE SCALE GENOMIC DNA]</scope>
    <source>
        <strain evidence="2 3">CCFEE 536</strain>
    </source>
</reference>
<accession>A0ABR0LJ39</accession>
<evidence type="ECO:0000256" key="1">
    <source>
        <dbReference type="SAM" id="Phobius"/>
    </source>
</evidence>
<dbReference type="EC" id="2.3.1.50" evidence="2"/>
<dbReference type="Proteomes" id="UP001357485">
    <property type="component" value="Unassembled WGS sequence"/>
</dbReference>
<feature type="non-terminal residue" evidence="2">
    <location>
        <position position="106"/>
    </location>
</feature>
<dbReference type="GO" id="GO:0004758">
    <property type="term" value="F:serine C-palmitoyltransferase activity"/>
    <property type="evidence" value="ECO:0007669"/>
    <property type="project" value="UniProtKB-EC"/>
</dbReference>
<sequence length="106" mass="12614">MDITPTTLFQPPTPAEAHRYSSRFVGGEFPDPIEDEPPYYFLLTTYISYLVLIIFGHVRDFFGKRFRQKHYKHLQAQDGYAPLNSDFDNFYVRRLKMRINDCFARP</sequence>
<protein>
    <submittedName>
        <fullName evidence="2">Serine palmitoyltransferase component</fullName>
        <ecNumber evidence="2">2.3.1.50</ecNumber>
    </submittedName>
</protein>
<evidence type="ECO:0000313" key="3">
    <source>
        <dbReference type="Proteomes" id="UP001357485"/>
    </source>
</evidence>
<evidence type="ECO:0000313" key="2">
    <source>
        <dbReference type="EMBL" id="KAK5182170.1"/>
    </source>
</evidence>
<keyword evidence="1" id="KW-1133">Transmembrane helix</keyword>
<organism evidence="2 3">
    <name type="scientific">Cryomyces antarcticus</name>
    <dbReference type="NCBI Taxonomy" id="329879"/>
    <lineage>
        <taxon>Eukaryota</taxon>
        <taxon>Fungi</taxon>
        <taxon>Dikarya</taxon>
        <taxon>Ascomycota</taxon>
        <taxon>Pezizomycotina</taxon>
        <taxon>Dothideomycetes</taxon>
        <taxon>Dothideomycetes incertae sedis</taxon>
        <taxon>Cryomyces</taxon>
    </lineage>
</organism>
<dbReference type="EMBL" id="JAVRRA010019294">
    <property type="protein sequence ID" value="KAK5182170.1"/>
    <property type="molecule type" value="Genomic_DNA"/>
</dbReference>
<comment type="caution">
    <text evidence="2">The sequence shown here is derived from an EMBL/GenBank/DDBJ whole genome shotgun (WGS) entry which is preliminary data.</text>
</comment>
<proteinExistence type="predicted"/>